<accession>A0A409Y0Y5</accession>
<dbReference type="Gene3D" id="3.40.630.30">
    <property type="match status" value="1"/>
</dbReference>
<evidence type="ECO:0000313" key="4">
    <source>
        <dbReference type="Proteomes" id="UP000284706"/>
    </source>
</evidence>
<dbReference type="InterPro" id="IPR050769">
    <property type="entry name" value="NAT_camello-type"/>
</dbReference>
<name>A0A409Y0Y5_9AGAR</name>
<dbReference type="PANTHER" id="PTHR13947">
    <property type="entry name" value="GNAT FAMILY N-ACETYLTRANSFERASE"/>
    <property type="match status" value="1"/>
</dbReference>
<dbReference type="InterPro" id="IPR016181">
    <property type="entry name" value="Acyl_CoA_acyltransferase"/>
</dbReference>
<dbReference type="EMBL" id="NHYE01001337">
    <property type="protein sequence ID" value="PPQ96667.1"/>
    <property type="molecule type" value="Genomic_DNA"/>
</dbReference>
<comment type="caution">
    <text evidence="3">The sequence shown here is derived from an EMBL/GenBank/DDBJ whole genome shotgun (WGS) entry which is preliminary data.</text>
</comment>
<dbReference type="PROSITE" id="PS51186">
    <property type="entry name" value="GNAT"/>
    <property type="match status" value="1"/>
</dbReference>
<keyword evidence="1" id="KW-0808">Transferase</keyword>
<dbReference type="Proteomes" id="UP000284706">
    <property type="component" value="Unassembled WGS sequence"/>
</dbReference>
<dbReference type="CDD" id="cd04301">
    <property type="entry name" value="NAT_SF"/>
    <property type="match status" value="1"/>
</dbReference>
<dbReference type="InParanoid" id="A0A409Y0Y5"/>
<dbReference type="InterPro" id="IPR000182">
    <property type="entry name" value="GNAT_dom"/>
</dbReference>
<evidence type="ECO:0000256" key="1">
    <source>
        <dbReference type="ARBA" id="ARBA00022679"/>
    </source>
</evidence>
<dbReference type="PANTHER" id="PTHR13947:SF37">
    <property type="entry name" value="LD18367P"/>
    <property type="match status" value="1"/>
</dbReference>
<evidence type="ECO:0000313" key="3">
    <source>
        <dbReference type="EMBL" id="PPQ96667.1"/>
    </source>
</evidence>
<sequence>MEPLLNTLENTRIRAFRDTDARSVHEVYMEAMLHASNSPAHVALNRQLLRRPSLAMYAAFTAGLLLASRPGTRIPGILLSAGVASIFLSWRRYLWTRFRNFYQSALQQDLADIGRHYTPEPSAFWVAEIERGKDAGKIIGCVGLDASTTPDPSTVEIRRMVVSPKYQRHGVGSRLLNTAIDHTRAHGLSRINLSTSMYQEPAIRLYESFGFVEERKVEVVVKFLFIVSKASLNFYSLVL</sequence>
<dbReference type="GO" id="GO:0008080">
    <property type="term" value="F:N-acetyltransferase activity"/>
    <property type="evidence" value="ECO:0007669"/>
    <property type="project" value="InterPro"/>
</dbReference>
<keyword evidence="4" id="KW-1185">Reference proteome</keyword>
<reference evidence="3 4" key="1">
    <citation type="journal article" date="2018" name="Evol. Lett.">
        <title>Horizontal gene cluster transfer increased hallucinogenic mushroom diversity.</title>
        <authorList>
            <person name="Reynolds H.T."/>
            <person name="Vijayakumar V."/>
            <person name="Gluck-Thaler E."/>
            <person name="Korotkin H.B."/>
            <person name="Matheny P.B."/>
            <person name="Slot J.C."/>
        </authorList>
    </citation>
    <scope>NUCLEOTIDE SEQUENCE [LARGE SCALE GENOMIC DNA]</scope>
    <source>
        <strain evidence="3 4">SRW20</strain>
    </source>
</reference>
<organism evidence="3 4">
    <name type="scientific">Gymnopilus dilepis</name>
    <dbReference type="NCBI Taxonomy" id="231916"/>
    <lineage>
        <taxon>Eukaryota</taxon>
        <taxon>Fungi</taxon>
        <taxon>Dikarya</taxon>
        <taxon>Basidiomycota</taxon>
        <taxon>Agaricomycotina</taxon>
        <taxon>Agaricomycetes</taxon>
        <taxon>Agaricomycetidae</taxon>
        <taxon>Agaricales</taxon>
        <taxon>Agaricineae</taxon>
        <taxon>Hymenogastraceae</taxon>
        <taxon>Gymnopilus</taxon>
    </lineage>
</organism>
<dbReference type="SUPFAM" id="SSF55729">
    <property type="entry name" value="Acyl-CoA N-acyltransferases (Nat)"/>
    <property type="match status" value="1"/>
</dbReference>
<dbReference type="OrthoDB" id="41532at2759"/>
<gene>
    <name evidence="3" type="ORF">CVT26_010292</name>
</gene>
<dbReference type="AlphaFoldDB" id="A0A409Y0Y5"/>
<feature type="domain" description="N-acetyltransferase" evidence="2">
    <location>
        <begin position="85"/>
        <end position="233"/>
    </location>
</feature>
<protein>
    <recommendedName>
        <fullName evidence="2">N-acetyltransferase domain-containing protein</fullName>
    </recommendedName>
</protein>
<dbReference type="Pfam" id="PF00583">
    <property type="entry name" value="Acetyltransf_1"/>
    <property type="match status" value="1"/>
</dbReference>
<proteinExistence type="predicted"/>
<evidence type="ECO:0000259" key="2">
    <source>
        <dbReference type="PROSITE" id="PS51186"/>
    </source>
</evidence>
<dbReference type="STRING" id="231916.A0A409Y0Y5"/>